<protein>
    <submittedName>
        <fullName evidence="2">Uncharacterized protein YjaZ</fullName>
    </submittedName>
</protein>
<dbReference type="Pfam" id="PF10026">
    <property type="entry name" value="DUF2268"/>
    <property type="match status" value="1"/>
</dbReference>
<dbReference type="EMBL" id="JAFBFH010000046">
    <property type="protein sequence ID" value="MBM7717401.1"/>
    <property type="molecule type" value="Genomic_DNA"/>
</dbReference>
<keyword evidence="3" id="KW-1185">Reference proteome</keyword>
<accession>A0ABS2RCK9</accession>
<proteinExistence type="predicted"/>
<name>A0ABS2RCK9_9BACI</name>
<dbReference type="RefSeq" id="WP_083717587.1">
    <property type="nucleotide sequence ID" value="NZ_JAFBFH010000046.1"/>
</dbReference>
<reference evidence="2 3" key="1">
    <citation type="submission" date="2021-01" db="EMBL/GenBank/DDBJ databases">
        <title>Genomic Encyclopedia of Type Strains, Phase IV (KMG-IV): sequencing the most valuable type-strain genomes for metagenomic binning, comparative biology and taxonomic classification.</title>
        <authorList>
            <person name="Goeker M."/>
        </authorList>
    </citation>
    <scope>NUCLEOTIDE SEQUENCE [LARGE SCALE GENOMIC DNA]</scope>
    <source>
        <strain evidence="2 3">DSM 105453</strain>
    </source>
</reference>
<organism evidence="2 3">
    <name type="scientific">Siminovitchia thermophila</name>
    <dbReference type="NCBI Taxonomy" id="1245522"/>
    <lineage>
        <taxon>Bacteria</taxon>
        <taxon>Bacillati</taxon>
        <taxon>Bacillota</taxon>
        <taxon>Bacilli</taxon>
        <taxon>Bacillales</taxon>
        <taxon>Bacillaceae</taxon>
        <taxon>Siminovitchia</taxon>
    </lineage>
</organism>
<dbReference type="InterPro" id="IPR018728">
    <property type="entry name" value="DUF2268"/>
</dbReference>
<comment type="caution">
    <text evidence="2">The sequence shown here is derived from an EMBL/GenBank/DDBJ whole genome shotgun (WGS) entry which is preliminary data.</text>
</comment>
<dbReference type="Proteomes" id="UP000823485">
    <property type="component" value="Unassembled WGS sequence"/>
</dbReference>
<gene>
    <name evidence="2" type="ORF">JOC94_004429</name>
</gene>
<feature type="domain" description="DUF2268" evidence="1">
    <location>
        <begin position="63"/>
        <end position="252"/>
    </location>
</feature>
<sequence length="262" mass="31285">MGVIETNDWLEQHFFNPEHVCGMAYSEDKEGGRFYHYLRRFGMYEPSRATFGFFEELKRQNAWEKIGNIYQKYYNKWKQHKIDIYIFPINPTRQFLEGLKGRSGAAFPKKLFLFLSPTEDEKNWESLFVHEYHHATRMHHYKKDVDHYHLLDSLVFEGLAEQAVQKYCGKEYQSEWVKQYNPDMLRVFWERHYQPNLERKKNHPLHDQLLFGSGPVPPMMGYAIGADLVKGYKGRRPLTVQYSFQIPSEEILANNSRYNPPS</sequence>
<evidence type="ECO:0000259" key="1">
    <source>
        <dbReference type="Pfam" id="PF10026"/>
    </source>
</evidence>
<evidence type="ECO:0000313" key="3">
    <source>
        <dbReference type="Proteomes" id="UP000823485"/>
    </source>
</evidence>
<evidence type="ECO:0000313" key="2">
    <source>
        <dbReference type="EMBL" id="MBM7717401.1"/>
    </source>
</evidence>